<feature type="transmembrane region" description="Helical" evidence="6">
    <location>
        <begin position="38"/>
        <end position="57"/>
    </location>
</feature>
<dbReference type="KEGG" id="ahb:bsdtb5_35030"/>
<keyword evidence="9" id="KW-1185">Reference proteome</keyword>
<evidence type="ECO:0000259" key="7">
    <source>
        <dbReference type="Pfam" id="PF04138"/>
    </source>
</evidence>
<evidence type="ECO:0000256" key="1">
    <source>
        <dbReference type="ARBA" id="ARBA00004141"/>
    </source>
</evidence>
<feature type="transmembrane region" description="Helical" evidence="6">
    <location>
        <begin position="12"/>
        <end position="32"/>
    </location>
</feature>
<dbReference type="GO" id="GO:0005886">
    <property type="term" value="C:plasma membrane"/>
    <property type="evidence" value="ECO:0007669"/>
    <property type="project" value="TreeGrafter"/>
</dbReference>
<protein>
    <submittedName>
        <fullName evidence="8">Membrane protein</fullName>
    </submittedName>
</protein>
<proteinExistence type="inferred from homology"/>
<evidence type="ECO:0000256" key="4">
    <source>
        <dbReference type="ARBA" id="ARBA00022989"/>
    </source>
</evidence>
<dbReference type="Proteomes" id="UP000595897">
    <property type="component" value="Chromosome"/>
</dbReference>
<evidence type="ECO:0000256" key="6">
    <source>
        <dbReference type="SAM" id="Phobius"/>
    </source>
</evidence>
<evidence type="ECO:0000256" key="5">
    <source>
        <dbReference type="ARBA" id="ARBA00023136"/>
    </source>
</evidence>
<keyword evidence="5 6" id="KW-0472">Membrane</keyword>
<sequence>MKALLCKYKEILLYLIFGGLTTVINIITYYIFARVLGAGTMTSTVIAFILSVIFAYVTNKIWVFDSKTSSFNELLREATSFFGGRLFSGGCDLFIMFLFVDVFHFNDMIIKILSNIMVVIMNYVISKLFVFKGEEKIGSKGQV</sequence>
<dbReference type="PANTHER" id="PTHR38459:SF5">
    <property type="entry name" value="CELL WALL TEICHOIC ACID GLYCOSYLATION PROTEIN GTCA"/>
    <property type="match status" value="1"/>
</dbReference>
<dbReference type="AlphaFoldDB" id="A0A7R7IDY6"/>
<evidence type="ECO:0000313" key="9">
    <source>
        <dbReference type="Proteomes" id="UP000595897"/>
    </source>
</evidence>
<dbReference type="PANTHER" id="PTHR38459">
    <property type="entry name" value="PROPHAGE BACTOPRENOL-LINKED GLUCOSE TRANSLOCASE HOMOLOG"/>
    <property type="match status" value="1"/>
</dbReference>
<dbReference type="EMBL" id="AP024169">
    <property type="protein sequence ID" value="BCN32208.1"/>
    <property type="molecule type" value="Genomic_DNA"/>
</dbReference>
<feature type="transmembrane region" description="Helical" evidence="6">
    <location>
        <begin position="112"/>
        <end position="130"/>
    </location>
</feature>
<comment type="subcellular location">
    <subcellularLocation>
        <location evidence="1">Membrane</location>
        <topology evidence="1">Multi-pass membrane protein</topology>
    </subcellularLocation>
</comment>
<name>A0A7R7IDY6_9FIRM</name>
<feature type="domain" description="GtrA/DPMS transmembrane" evidence="7">
    <location>
        <begin position="14"/>
        <end position="131"/>
    </location>
</feature>
<reference evidence="8 9" key="1">
    <citation type="submission" date="2020-11" db="EMBL/GenBank/DDBJ databases">
        <title>Draft genome sequencing of a Lachnospiraceae strain isolated from anoxic soil subjected to BSD treatment.</title>
        <authorList>
            <person name="Uek A."/>
            <person name="Tonouchi A."/>
        </authorList>
    </citation>
    <scope>NUCLEOTIDE SEQUENCE [LARGE SCALE GENOMIC DNA]</scope>
    <source>
        <strain evidence="8 9">TB5</strain>
    </source>
</reference>
<evidence type="ECO:0000313" key="8">
    <source>
        <dbReference type="EMBL" id="BCN32208.1"/>
    </source>
</evidence>
<evidence type="ECO:0000256" key="2">
    <source>
        <dbReference type="ARBA" id="ARBA00009399"/>
    </source>
</evidence>
<keyword evidence="4 6" id="KW-1133">Transmembrane helix</keyword>
<dbReference type="GO" id="GO:0000271">
    <property type="term" value="P:polysaccharide biosynthetic process"/>
    <property type="evidence" value="ECO:0007669"/>
    <property type="project" value="InterPro"/>
</dbReference>
<dbReference type="InterPro" id="IPR007267">
    <property type="entry name" value="GtrA_DPMS_TM"/>
</dbReference>
<comment type="similarity">
    <text evidence="2">Belongs to the GtrA family.</text>
</comment>
<dbReference type="RefSeq" id="WP_271713273.1">
    <property type="nucleotide sequence ID" value="NZ_AP024169.1"/>
</dbReference>
<dbReference type="InterPro" id="IPR051401">
    <property type="entry name" value="GtrA_CellWall_Glycosyl"/>
</dbReference>
<organism evidence="8 9">
    <name type="scientific">Anaeromicropila herbilytica</name>
    <dbReference type="NCBI Taxonomy" id="2785025"/>
    <lineage>
        <taxon>Bacteria</taxon>
        <taxon>Bacillati</taxon>
        <taxon>Bacillota</taxon>
        <taxon>Clostridia</taxon>
        <taxon>Lachnospirales</taxon>
        <taxon>Lachnospiraceae</taxon>
        <taxon>Anaeromicropila</taxon>
    </lineage>
</organism>
<gene>
    <name evidence="8" type="primary">gtcA2</name>
    <name evidence="8" type="ORF">bsdtb5_35030</name>
</gene>
<accession>A0A7R7IDY6</accession>
<dbReference type="Pfam" id="PF04138">
    <property type="entry name" value="GtrA_DPMS_TM"/>
    <property type="match status" value="1"/>
</dbReference>
<keyword evidence="3 6" id="KW-0812">Transmembrane</keyword>
<evidence type="ECO:0000256" key="3">
    <source>
        <dbReference type="ARBA" id="ARBA00022692"/>
    </source>
</evidence>
<feature type="transmembrane region" description="Helical" evidence="6">
    <location>
        <begin position="78"/>
        <end position="100"/>
    </location>
</feature>